<feature type="compositionally biased region" description="Polar residues" evidence="6">
    <location>
        <begin position="55"/>
        <end position="64"/>
    </location>
</feature>
<dbReference type="Gene3D" id="3.40.50.300">
    <property type="entry name" value="P-loop containing nucleotide triphosphate hydrolases"/>
    <property type="match status" value="1"/>
</dbReference>
<feature type="compositionally biased region" description="Basic residues" evidence="6">
    <location>
        <begin position="15"/>
        <end position="26"/>
    </location>
</feature>
<proteinExistence type="inferred from homology"/>
<dbReference type="SUPFAM" id="SSF48334">
    <property type="entry name" value="DNA repair protein MutS, domain III"/>
    <property type="match status" value="1"/>
</dbReference>
<dbReference type="GO" id="GO:0030983">
    <property type="term" value="F:mismatched DNA binding"/>
    <property type="evidence" value="ECO:0007669"/>
    <property type="project" value="InterPro"/>
</dbReference>
<dbReference type="GO" id="GO:0005634">
    <property type="term" value="C:nucleus"/>
    <property type="evidence" value="ECO:0007669"/>
    <property type="project" value="TreeGrafter"/>
</dbReference>
<dbReference type="GO" id="GO:0006298">
    <property type="term" value="P:mismatch repair"/>
    <property type="evidence" value="ECO:0007669"/>
    <property type="project" value="InterPro"/>
</dbReference>
<feature type="compositionally biased region" description="Low complexity" evidence="6">
    <location>
        <begin position="70"/>
        <end position="84"/>
    </location>
</feature>
<dbReference type="GO" id="GO:0005524">
    <property type="term" value="F:ATP binding"/>
    <property type="evidence" value="ECO:0007669"/>
    <property type="project" value="UniProtKB-KW"/>
</dbReference>
<protein>
    <recommendedName>
        <fullName evidence="7">DNA mismatch repair proteins mutS family domain-containing protein</fullName>
    </recommendedName>
</protein>
<keyword evidence="4" id="KW-0238">DNA-binding</keyword>
<feature type="region of interest" description="Disordered" evidence="6">
    <location>
        <begin position="1"/>
        <end position="32"/>
    </location>
</feature>
<reference evidence="8" key="2">
    <citation type="submission" date="2023-03" db="EMBL/GenBank/DDBJ databases">
        <authorList>
            <person name="Inwood S.N."/>
            <person name="Skelly J.G."/>
            <person name="Guhlin J."/>
            <person name="Harrop T.W.R."/>
            <person name="Goldson S.G."/>
            <person name="Dearden P.K."/>
        </authorList>
    </citation>
    <scope>NUCLEOTIDE SEQUENCE</scope>
    <source>
        <strain evidence="8">Lincoln</strain>
        <tissue evidence="8">Whole body</tissue>
    </source>
</reference>
<dbReference type="Gene3D" id="1.10.1420.10">
    <property type="match status" value="2"/>
</dbReference>
<keyword evidence="5" id="KW-0469">Meiosis</keyword>
<dbReference type="InterPro" id="IPR000432">
    <property type="entry name" value="DNA_mismatch_repair_MutS_C"/>
</dbReference>
<dbReference type="InterPro" id="IPR045076">
    <property type="entry name" value="MutS"/>
</dbReference>
<keyword evidence="9" id="KW-1185">Reference proteome</keyword>
<dbReference type="InterPro" id="IPR027417">
    <property type="entry name" value="P-loop_NTPase"/>
</dbReference>
<dbReference type="FunFam" id="3.40.50.300:FF:000870">
    <property type="entry name" value="MutS protein homolog 4"/>
    <property type="match status" value="1"/>
</dbReference>
<dbReference type="GO" id="GO:0140664">
    <property type="term" value="F:ATP-dependent DNA damage sensor activity"/>
    <property type="evidence" value="ECO:0007669"/>
    <property type="project" value="InterPro"/>
</dbReference>
<evidence type="ECO:0000313" key="8">
    <source>
        <dbReference type="EMBL" id="KAK0174880.1"/>
    </source>
</evidence>
<evidence type="ECO:0000256" key="1">
    <source>
        <dbReference type="ARBA" id="ARBA00006271"/>
    </source>
</evidence>
<dbReference type="SMART" id="SM00533">
    <property type="entry name" value="MUTSd"/>
    <property type="match status" value="1"/>
</dbReference>
<dbReference type="InterPro" id="IPR036678">
    <property type="entry name" value="MutS_con_dom_sf"/>
</dbReference>
<keyword evidence="2" id="KW-0547">Nucleotide-binding</keyword>
<dbReference type="GO" id="GO:0007131">
    <property type="term" value="P:reciprocal meiotic recombination"/>
    <property type="evidence" value="ECO:0007669"/>
    <property type="project" value="TreeGrafter"/>
</dbReference>
<evidence type="ECO:0000256" key="3">
    <source>
        <dbReference type="ARBA" id="ARBA00022840"/>
    </source>
</evidence>
<dbReference type="FunFam" id="3.30.420.110:FF:000003">
    <property type="entry name" value="mutS protein homolog 4"/>
    <property type="match status" value="1"/>
</dbReference>
<dbReference type="PROSITE" id="PS00486">
    <property type="entry name" value="DNA_MISMATCH_REPAIR_2"/>
    <property type="match status" value="1"/>
</dbReference>
<evidence type="ECO:0000256" key="5">
    <source>
        <dbReference type="ARBA" id="ARBA00023254"/>
    </source>
</evidence>
<evidence type="ECO:0000313" key="9">
    <source>
        <dbReference type="Proteomes" id="UP001168972"/>
    </source>
</evidence>
<feature type="region of interest" description="Disordered" evidence="6">
    <location>
        <begin position="53"/>
        <end position="101"/>
    </location>
</feature>
<comment type="similarity">
    <text evidence="1">Belongs to the DNA mismatch repair MutS family.</text>
</comment>
<dbReference type="SUPFAM" id="SSF52540">
    <property type="entry name" value="P-loop containing nucleoside triphosphate hydrolases"/>
    <property type="match status" value="1"/>
</dbReference>
<reference evidence="8" key="1">
    <citation type="journal article" date="2023" name="bioRxiv">
        <title>Scaffold-level genome assemblies of two parasitoid biocontrol wasps reveal the parthenogenesis mechanism and an associated novel virus.</title>
        <authorList>
            <person name="Inwood S."/>
            <person name="Skelly J."/>
            <person name="Guhlin J."/>
            <person name="Harrop T."/>
            <person name="Goldson S."/>
            <person name="Dearden P."/>
        </authorList>
    </citation>
    <scope>NUCLEOTIDE SEQUENCE</scope>
    <source>
        <strain evidence="8">Lincoln</strain>
        <tissue evidence="8">Whole body</tissue>
    </source>
</reference>
<evidence type="ECO:0000256" key="2">
    <source>
        <dbReference type="ARBA" id="ARBA00022741"/>
    </source>
</evidence>
<dbReference type="Pfam" id="PF05190">
    <property type="entry name" value="MutS_IV"/>
    <property type="match status" value="1"/>
</dbReference>
<dbReference type="Pfam" id="PF05192">
    <property type="entry name" value="MutS_III"/>
    <property type="match status" value="1"/>
</dbReference>
<dbReference type="Pfam" id="PF05188">
    <property type="entry name" value="MutS_II"/>
    <property type="match status" value="1"/>
</dbReference>
<gene>
    <name evidence="8" type="ORF">PV327_010597</name>
</gene>
<dbReference type="Pfam" id="PF00488">
    <property type="entry name" value="MutS_V"/>
    <property type="match status" value="1"/>
</dbReference>
<dbReference type="InterPro" id="IPR007861">
    <property type="entry name" value="DNA_mismatch_repair_MutS_clamp"/>
</dbReference>
<keyword evidence="3" id="KW-0067">ATP-binding</keyword>
<feature type="compositionally biased region" description="Polar residues" evidence="6">
    <location>
        <begin position="86"/>
        <end position="101"/>
    </location>
</feature>
<dbReference type="SMART" id="SM00534">
    <property type="entry name" value="MUTSac"/>
    <property type="match status" value="1"/>
</dbReference>
<comment type="caution">
    <text evidence="8">The sequence shown here is derived from an EMBL/GenBank/DDBJ whole genome shotgun (WGS) entry which is preliminary data.</text>
</comment>
<dbReference type="InterPro" id="IPR007696">
    <property type="entry name" value="DNA_mismatch_repair_MutS_core"/>
</dbReference>
<evidence type="ECO:0000256" key="4">
    <source>
        <dbReference type="ARBA" id="ARBA00023125"/>
    </source>
</evidence>
<sequence length="1281" mass="144217">MNVIRSDKSLAPPRTRAKNGRGRGKLGKLNTNQQVLNLVPKYQIPECRKPLVNLAPSSSSTTVTPKGPTRRGYGTTSSSYRRSSAPGINTTDSGTSKITTPGSLTDGQEAFVVMAITSGRGDATGEVGLAVMDVQYPYIILCQLSDCHSYVNTLTKIHAFNPVEILIPETMCIDSNNLYTTIKNRFNNITITGIPRIHFIDVIGLDRIRTHCAKEFSSVELIVHQKYYALAACAALMKYIEFIQHIQYLPKTMRIEFQVSQNTTMIDIESAQSLELVTTNGGQNNYSLLGALDRCSTPMGRRLLRASILQPPCDIEVIKRRQMCIEELISNHSLHSIIQPVVRRLSGANRLLSLSMNTIHPDNVLNAERNLNYILLLKNIVEIVPELRATLNAASAEFFRTVFDNLNDQRFEIMKEKIFNIIHPDARSVMGYTSANMQRCFAIKSGINDMLDIARQTYCELIDDMQLIVKQLGQKYNFPLSLGCNVTLGYHIQMDVQRNHNIKIADIPKEFIQPRKLKNSILMTTEPLVVLSQHCRDACDELHALSNALLQGVLNEIREHIGCLFKLNDNIAELDLIMSLAQISSISEYTKPSFGSKLEIRNSKHPIMDILAAESPIPNDVVASIPYNFQTITGPNMSGKTIYLKQIVLLHIMAQIGCYVPATKAEFRIADHIFCRLGVRDDIEYNASTFTLEIKEVQYILQSITENSLIVLDELCRGTTVEEGSSIAWTICKKIAMTSAFTFNATHFLYLLHMADLYPNITNYYMEAVPNISNDQSDSTRLIYTHQLKPGVSSIKQYGITLARATNFPADILKIAEEMMNKITKDLKPTADNQMELNKQVIAQNKKNYEIILELNEKLENGENNRDEICELARKIMIFDYNDETSNTFQPKTSGIITNKNAMQLLNTENMTKTVEKLPTQKEKLTKRTFKIISTSSASPNKILKFSSLSHHEQQFKIPREPLRNLVPSSQPNFSHKSPNNNSTINSQKFQNILKNPTTNPESPLFVPSANTFIKPLSNYNAANFQSKVNSKKHDSPNLKSPMKNNLIKEKKLSFSPLILDTRNLLLPVSSKMSNYPELKKQSNNLHISFDNKIPKEYNYMRHILKNINDNNSSKTKSSGQNKPNEFFLISCPATRQSNSILPNDYHNSSIDNKQQSINNDNKIHTVSPMSSDLNINNSSTDYDFNKIPSTVSNEYPTNPSASSYITLSSKELLMSSSNSQTSIETAVAQKLAREKEAKIFRIIEGSDFDENEFFKSINNVVTLDISISHSQSSQSNIEEL</sequence>
<evidence type="ECO:0000256" key="6">
    <source>
        <dbReference type="SAM" id="MobiDB-lite"/>
    </source>
</evidence>
<evidence type="ECO:0000259" key="7">
    <source>
        <dbReference type="PROSITE" id="PS00486"/>
    </source>
</evidence>
<dbReference type="InterPro" id="IPR036187">
    <property type="entry name" value="DNA_mismatch_repair_MutS_sf"/>
</dbReference>
<dbReference type="PANTHER" id="PTHR11361">
    <property type="entry name" value="DNA MISMATCH REPAIR PROTEIN MUTS FAMILY MEMBER"/>
    <property type="match status" value="1"/>
</dbReference>
<dbReference type="EMBL" id="JAQQBR010000006">
    <property type="protein sequence ID" value="KAK0174880.1"/>
    <property type="molecule type" value="Genomic_DNA"/>
</dbReference>
<feature type="domain" description="DNA mismatch repair proteins mutS family" evidence="7">
    <location>
        <begin position="708"/>
        <end position="724"/>
    </location>
</feature>
<dbReference type="PANTHER" id="PTHR11361:SF21">
    <property type="entry name" value="MUTS PROTEIN HOMOLOG 4"/>
    <property type="match status" value="1"/>
</dbReference>
<dbReference type="InterPro" id="IPR007860">
    <property type="entry name" value="DNA_mmatch_repair_MutS_con_dom"/>
</dbReference>
<dbReference type="Gene3D" id="3.30.420.110">
    <property type="entry name" value="MutS, connector domain"/>
    <property type="match status" value="1"/>
</dbReference>
<dbReference type="Proteomes" id="UP001168972">
    <property type="component" value="Unassembled WGS sequence"/>
</dbReference>
<accession>A0AA39KV41</accession>
<organism evidence="8 9">
    <name type="scientific">Microctonus hyperodae</name>
    <name type="common">Parasitoid wasp</name>
    <dbReference type="NCBI Taxonomy" id="165561"/>
    <lineage>
        <taxon>Eukaryota</taxon>
        <taxon>Metazoa</taxon>
        <taxon>Ecdysozoa</taxon>
        <taxon>Arthropoda</taxon>
        <taxon>Hexapoda</taxon>
        <taxon>Insecta</taxon>
        <taxon>Pterygota</taxon>
        <taxon>Neoptera</taxon>
        <taxon>Endopterygota</taxon>
        <taxon>Hymenoptera</taxon>
        <taxon>Apocrita</taxon>
        <taxon>Ichneumonoidea</taxon>
        <taxon>Braconidae</taxon>
        <taxon>Euphorinae</taxon>
        <taxon>Microctonus</taxon>
    </lineage>
</organism>
<name>A0AA39KV41_MICHY</name>